<organism evidence="5 6">
    <name type="scientific">Stigmatella aurantiaca</name>
    <dbReference type="NCBI Taxonomy" id="41"/>
    <lineage>
        <taxon>Bacteria</taxon>
        <taxon>Pseudomonadati</taxon>
        <taxon>Myxococcota</taxon>
        <taxon>Myxococcia</taxon>
        <taxon>Myxococcales</taxon>
        <taxon>Cystobacterineae</taxon>
        <taxon>Archangiaceae</taxon>
        <taxon>Stigmatella</taxon>
    </lineage>
</organism>
<protein>
    <submittedName>
        <fullName evidence="5">CubicO group peptidase, beta-lactamase class C family</fullName>
    </submittedName>
</protein>
<evidence type="ECO:0000313" key="5">
    <source>
        <dbReference type="EMBL" id="SEM89281.1"/>
    </source>
</evidence>
<dbReference type="PANTHER" id="PTHR46825:SF11">
    <property type="entry name" value="PENICILLIN-BINDING PROTEIN 4"/>
    <property type="match status" value="1"/>
</dbReference>
<keyword evidence="6" id="KW-1185">Reference proteome</keyword>
<dbReference type="InterPro" id="IPR050491">
    <property type="entry name" value="AmpC-like"/>
</dbReference>
<gene>
    <name evidence="5" type="ORF">SAMN05444354_12551</name>
</gene>
<dbReference type="RefSeq" id="WP_075010444.1">
    <property type="nucleotide sequence ID" value="NZ_FOAP01000025.1"/>
</dbReference>
<dbReference type="PROSITE" id="PS51257">
    <property type="entry name" value="PROKAR_LIPOPROTEIN"/>
    <property type="match status" value="1"/>
</dbReference>
<dbReference type="SUPFAM" id="SSF56601">
    <property type="entry name" value="beta-lactamase/transpeptidase-like"/>
    <property type="match status" value="1"/>
</dbReference>
<dbReference type="GO" id="GO:0016020">
    <property type="term" value="C:membrane"/>
    <property type="evidence" value="ECO:0007669"/>
    <property type="project" value="UniProtKB-SubCell"/>
</dbReference>
<dbReference type="OrthoDB" id="5487213at2"/>
<dbReference type="InterPro" id="IPR001466">
    <property type="entry name" value="Beta-lactam-related"/>
</dbReference>
<evidence type="ECO:0000313" key="6">
    <source>
        <dbReference type="Proteomes" id="UP000182719"/>
    </source>
</evidence>
<evidence type="ECO:0000259" key="4">
    <source>
        <dbReference type="Pfam" id="PF00144"/>
    </source>
</evidence>
<feature type="domain" description="Beta-lactamase-related" evidence="4">
    <location>
        <begin position="35"/>
        <end position="357"/>
    </location>
</feature>
<dbReference type="PANTHER" id="PTHR46825">
    <property type="entry name" value="D-ALANYL-D-ALANINE-CARBOXYPEPTIDASE/ENDOPEPTIDASE AMPH"/>
    <property type="match status" value="1"/>
</dbReference>
<reference evidence="6" key="1">
    <citation type="submission" date="2016-10" db="EMBL/GenBank/DDBJ databases">
        <authorList>
            <person name="Varghese N."/>
            <person name="Submissions S."/>
        </authorList>
    </citation>
    <scope>NUCLEOTIDE SEQUENCE [LARGE SCALE GENOMIC DNA]</scope>
    <source>
        <strain evidence="6">DSM 17044</strain>
    </source>
</reference>
<comment type="subcellular location">
    <subcellularLocation>
        <location evidence="1">Membrane</location>
    </subcellularLocation>
</comment>
<dbReference type="InterPro" id="IPR012338">
    <property type="entry name" value="Beta-lactam/transpept-like"/>
</dbReference>
<dbReference type="Pfam" id="PF00144">
    <property type="entry name" value="Beta-lactamase"/>
    <property type="match status" value="1"/>
</dbReference>
<dbReference type="EMBL" id="FOAP01000025">
    <property type="protein sequence ID" value="SEM89281.1"/>
    <property type="molecule type" value="Genomic_DNA"/>
</dbReference>
<proteinExistence type="predicted"/>
<accession>A0A1H8C282</accession>
<keyword evidence="3" id="KW-0732">Signal</keyword>
<evidence type="ECO:0000256" key="2">
    <source>
        <dbReference type="ARBA" id="ARBA00023136"/>
    </source>
</evidence>
<name>A0A1H8C282_STIAU</name>
<dbReference type="Proteomes" id="UP000182719">
    <property type="component" value="Unassembled WGS sequence"/>
</dbReference>
<evidence type="ECO:0000256" key="3">
    <source>
        <dbReference type="SAM" id="SignalP"/>
    </source>
</evidence>
<dbReference type="Gene3D" id="3.40.710.10">
    <property type="entry name" value="DD-peptidase/beta-lactamase superfamily"/>
    <property type="match status" value="1"/>
</dbReference>
<sequence>MKKVRCRSGWGLWLVLWLSGCATSAAHRRVAGEVDALTARPDFHGVVLVAAGRGQAPYLRAHGMANAEAGVAATAATRYQIGSVSKWLTSIVVLRLVERGTLGLDTPIGQWLPFLPEQTRERVLLRHLLSNTSGIPNGVMEAYKKDRSMALRQMSAAEAALTYGSGALQSVPGTTWEYSLTNWVLVRALIEQANGKSFEQTVDEELLRPLNLRDTGLPAGSFADVPGAAMGYTALQPVPQRKLEPVPAYAAASGTFYSTAEDLRRVAEAIDGGGFLSADSVRELSTVTVPEARYALGGRVETVLLGGRNREVAWETGQLGAFKSVVAHVPGGGATVVILNNTDLPQSELGAAAQRLLQAIEPR</sequence>
<feature type="signal peptide" evidence="3">
    <location>
        <begin position="1"/>
        <end position="24"/>
    </location>
</feature>
<keyword evidence="2" id="KW-0472">Membrane</keyword>
<dbReference type="AlphaFoldDB" id="A0A1H8C282"/>
<evidence type="ECO:0000256" key="1">
    <source>
        <dbReference type="ARBA" id="ARBA00004370"/>
    </source>
</evidence>
<feature type="chain" id="PRO_5010231214" evidence="3">
    <location>
        <begin position="25"/>
        <end position="363"/>
    </location>
</feature>